<name>A0A1I0PII8_9RHOB</name>
<dbReference type="InterPro" id="IPR029063">
    <property type="entry name" value="SAM-dependent_MTases_sf"/>
</dbReference>
<organism evidence="3 4">
    <name type="scientific">Aliiroseovarius sediminilitoris</name>
    <dbReference type="NCBI Taxonomy" id="1173584"/>
    <lineage>
        <taxon>Bacteria</taxon>
        <taxon>Pseudomonadati</taxon>
        <taxon>Pseudomonadota</taxon>
        <taxon>Alphaproteobacteria</taxon>
        <taxon>Rhodobacterales</taxon>
        <taxon>Paracoccaceae</taxon>
        <taxon>Aliiroseovarius</taxon>
    </lineage>
</organism>
<sequence>MAYDYDKLYSKTPDALGRPTETFTRFFDRLDGRPIRVLDVGCGQGRDALFIARQGHVVVGVDLSPHGIRDLEAAAQREDLPVEGVVADITSYQPDGVFDVILIDRTLHMLTRSARHDVLARLLDHVADQGWLLIADEPSNITGFERTIDAHDTAWAVEVRQSGYLFMRRN</sequence>
<reference evidence="3 4" key="1">
    <citation type="submission" date="2016-10" db="EMBL/GenBank/DDBJ databases">
        <authorList>
            <person name="de Groot N.N."/>
        </authorList>
    </citation>
    <scope>NUCLEOTIDE SEQUENCE [LARGE SCALE GENOMIC DNA]</scope>
    <source>
        <strain evidence="3 4">DSM 29439</strain>
    </source>
</reference>
<dbReference type="Pfam" id="PF13649">
    <property type="entry name" value="Methyltransf_25"/>
    <property type="match status" value="1"/>
</dbReference>
<dbReference type="Proteomes" id="UP000199650">
    <property type="component" value="Unassembled WGS sequence"/>
</dbReference>
<dbReference type="GO" id="GO:0032259">
    <property type="term" value="P:methylation"/>
    <property type="evidence" value="ECO:0007669"/>
    <property type="project" value="UniProtKB-KW"/>
</dbReference>
<dbReference type="GO" id="GO:0008168">
    <property type="term" value="F:methyltransferase activity"/>
    <property type="evidence" value="ECO:0007669"/>
    <property type="project" value="UniProtKB-KW"/>
</dbReference>
<dbReference type="PANTHER" id="PTHR43861">
    <property type="entry name" value="TRANS-ACONITATE 2-METHYLTRANSFERASE-RELATED"/>
    <property type="match status" value="1"/>
</dbReference>
<evidence type="ECO:0000259" key="2">
    <source>
        <dbReference type="Pfam" id="PF13649"/>
    </source>
</evidence>
<evidence type="ECO:0000256" key="1">
    <source>
        <dbReference type="ARBA" id="ARBA00022679"/>
    </source>
</evidence>
<gene>
    <name evidence="3" type="ORF">SAMN05444851_1667</name>
</gene>
<dbReference type="CDD" id="cd02440">
    <property type="entry name" value="AdoMet_MTases"/>
    <property type="match status" value="1"/>
</dbReference>
<keyword evidence="1 3" id="KW-0808">Transferase</keyword>
<evidence type="ECO:0000313" key="3">
    <source>
        <dbReference type="EMBL" id="SEW14218.1"/>
    </source>
</evidence>
<feature type="domain" description="Methyltransferase" evidence="2">
    <location>
        <begin position="37"/>
        <end position="130"/>
    </location>
</feature>
<dbReference type="Gene3D" id="3.40.50.150">
    <property type="entry name" value="Vaccinia Virus protein VP39"/>
    <property type="match status" value="1"/>
</dbReference>
<accession>A0A1I0PII8</accession>
<dbReference type="SUPFAM" id="SSF53335">
    <property type="entry name" value="S-adenosyl-L-methionine-dependent methyltransferases"/>
    <property type="match status" value="1"/>
</dbReference>
<dbReference type="STRING" id="1173584.SAMN05444851_1667"/>
<protein>
    <submittedName>
        <fullName evidence="3">Methyltransferase domain-containing protein</fullName>
    </submittedName>
</protein>
<dbReference type="OrthoDB" id="9765084at2"/>
<dbReference type="InterPro" id="IPR041698">
    <property type="entry name" value="Methyltransf_25"/>
</dbReference>
<dbReference type="RefSeq" id="WP_091429814.1">
    <property type="nucleotide sequence ID" value="NZ_FOJB01000001.1"/>
</dbReference>
<keyword evidence="3" id="KW-0489">Methyltransferase</keyword>
<evidence type="ECO:0000313" key="4">
    <source>
        <dbReference type="Proteomes" id="UP000199650"/>
    </source>
</evidence>
<keyword evidence="4" id="KW-1185">Reference proteome</keyword>
<dbReference type="EMBL" id="FOJB01000001">
    <property type="protein sequence ID" value="SEW14218.1"/>
    <property type="molecule type" value="Genomic_DNA"/>
</dbReference>
<dbReference type="AlphaFoldDB" id="A0A1I0PII8"/>
<proteinExistence type="predicted"/>